<evidence type="ECO:0000313" key="13">
    <source>
        <dbReference type="EMBL" id="KGE14122.1"/>
    </source>
</evidence>
<dbReference type="RefSeq" id="WP_037498767.1">
    <property type="nucleotide sequence ID" value="NZ_JJMU01000031.1"/>
</dbReference>
<evidence type="ECO:0000256" key="10">
    <source>
        <dbReference type="SAM" id="SignalP"/>
    </source>
</evidence>
<evidence type="ECO:0000256" key="3">
    <source>
        <dbReference type="ARBA" id="ARBA00022452"/>
    </source>
</evidence>
<protein>
    <submittedName>
        <fullName evidence="13">TonB-dependent receptor</fullName>
    </submittedName>
</protein>
<keyword evidence="13" id="KW-0675">Receptor</keyword>
<evidence type="ECO:0000256" key="4">
    <source>
        <dbReference type="ARBA" id="ARBA00022692"/>
    </source>
</evidence>
<evidence type="ECO:0000256" key="6">
    <source>
        <dbReference type="ARBA" id="ARBA00023136"/>
    </source>
</evidence>
<dbReference type="eggNOG" id="COG4206">
    <property type="taxonomic scope" value="Bacteria"/>
</dbReference>
<evidence type="ECO:0000256" key="7">
    <source>
        <dbReference type="ARBA" id="ARBA00023237"/>
    </source>
</evidence>
<dbReference type="InterPro" id="IPR008969">
    <property type="entry name" value="CarboxyPept-like_regulatory"/>
</dbReference>
<dbReference type="NCBIfam" id="TIGR04057">
    <property type="entry name" value="SusC_RagA_signa"/>
    <property type="match status" value="1"/>
</dbReference>
<dbReference type="InterPro" id="IPR000531">
    <property type="entry name" value="Beta-barrel_TonB"/>
</dbReference>
<evidence type="ECO:0000259" key="12">
    <source>
        <dbReference type="Pfam" id="PF07715"/>
    </source>
</evidence>
<feature type="signal peptide" evidence="10">
    <location>
        <begin position="1"/>
        <end position="21"/>
    </location>
</feature>
<dbReference type="STRING" id="1229276.DI53_2139"/>
<dbReference type="PROSITE" id="PS52016">
    <property type="entry name" value="TONB_DEPENDENT_REC_3"/>
    <property type="match status" value="1"/>
</dbReference>
<gene>
    <name evidence="13" type="ORF">DI53_2139</name>
</gene>
<keyword evidence="14" id="KW-1185">Reference proteome</keyword>
<name>A0A0B8T0J6_9SPHI</name>
<keyword evidence="7 8" id="KW-0998">Cell outer membrane</keyword>
<evidence type="ECO:0000256" key="1">
    <source>
        <dbReference type="ARBA" id="ARBA00004571"/>
    </source>
</evidence>
<reference evidence="14" key="1">
    <citation type="submission" date="2014-04" db="EMBL/GenBank/DDBJ databases">
        <title>Whole-Genome optical mapping and complete genome sequence of Sphingobacterium deserti sp. nov., a new spaces isolated from desert in the west of China.</title>
        <authorList>
            <person name="Teng C."/>
            <person name="Zhou Z."/>
            <person name="Li X."/>
            <person name="Chen M."/>
            <person name="Lin M."/>
            <person name="Wang L."/>
            <person name="Su S."/>
            <person name="Zhang C."/>
            <person name="Zhang W."/>
        </authorList>
    </citation>
    <scope>NUCLEOTIDE SEQUENCE [LARGE SCALE GENOMIC DNA]</scope>
    <source>
        <strain evidence="14">ACCC05744</strain>
    </source>
</reference>
<keyword evidence="2 8" id="KW-0813">Transport</keyword>
<feature type="domain" description="TonB-dependent receptor plug" evidence="12">
    <location>
        <begin position="115"/>
        <end position="233"/>
    </location>
</feature>
<dbReference type="InterPro" id="IPR023996">
    <property type="entry name" value="TonB-dep_OMP_SusC/RagA"/>
</dbReference>
<keyword evidence="10" id="KW-0732">Signal</keyword>
<dbReference type="InterPro" id="IPR037066">
    <property type="entry name" value="Plug_dom_sf"/>
</dbReference>
<comment type="caution">
    <text evidence="13">The sequence shown here is derived from an EMBL/GenBank/DDBJ whole genome shotgun (WGS) entry which is preliminary data.</text>
</comment>
<dbReference type="SUPFAM" id="SSF49464">
    <property type="entry name" value="Carboxypeptidase regulatory domain-like"/>
    <property type="match status" value="1"/>
</dbReference>
<dbReference type="OrthoDB" id="9768177at2"/>
<keyword evidence="3 8" id="KW-1134">Transmembrane beta strand</keyword>
<dbReference type="SUPFAM" id="SSF56935">
    <property type="entry name" value="Porins"/>
    <property type="match status" value="1"/>
</dbReference>
<comment type="subcellular location">
    <subcellularLocation>
        <location evidence="1 8">Cell outer membrane</location>
        <topology evidence="1 8">Multi-pass membrane protein</topology>
    </subcellularLocation>
</comment>
<dbReference type="InterPro" id="IPR012910">
    <property type="entry name" value="Plug_dom"/>
</dbReference>
<dbReference type="Proteomes" id="UP000031802">
    <property type="component" value="Unassembled WGS sequence"/>
</dbReference>
<dbReference type="InterPro" id="IPR023997">
    <property type="entry name" value="TonB-dep_OMP_SusC/RagA_CS"/>
</dbReference>
<evidence type="ECO:0000256" key="2">
    <source>
        <dbReference type="ARBA" id="ARBA00022448"/>
    </source>
</evidence>
<evidence type="ECO:0000256" key="9">
    <source>
        <dbReference type="RuleBase" id="RU003357"/>
    </source>
</evidence>
<dbReference type="Pfam" id="PF13715">
    <property type="entry name" value="CarbopepD_reg_2"/>
    <property type="match status" value="1"/>
</dbReference>
<comment type="similarity">
    <text evidence="8 9">Belongs to the TonB-dependent receptor family.</text>
</comment>
<dbReference type="AlphaFoldDB" id="A0A0B8T0J6"/>
<keyword evidence="4 8" id="KW-0812">Transmembrane</keyword>
<dbReference type="Gene3D" id="2.170.130.10">
    <property type="entry name" value="TonB-dependent receptor, plug domain"/>
    <property type="match status" value="1"/>
</dbReference>
<evidence type="ECO:0000256" key="5">
    <source>
        <dbReference type="ARBA" id="ARBA00023077"/>
    </source>
</evidence>
<sequence>MKQKLLSILFVLTCLLGVSFAQNRQVTGKVTSAKDGTPISGVSVSVVGSTTATQTDADGKYTISVPSVGTLSFSYIGYVAQRIALSNQSVLDVQLSNDESALEEVLVTGYGTQLKKEFTGAASSVKGAVLADRPIQSFGQGLTGQASGVNIVQPNGLLNNPPVIRVRGLSSISLSSFPLVVVDGIPISTNDVSVNAATNNPLSDINPADIESIDILKDAASASIYGSRAAAGVLVITTKRGKVGATKVTYDGWVGVTSPVRLQKVLNAQQYMDFKNNAIANALQVNPGFTAAPAGALRPSYDENGDLVDVNWADVIYRDAFSQNHNLTVSGGTEKTRYYFSAGMTDQDGFLAANNFKRRNGRFNIDHNLTDWLKIGANINFTNNINNAPNSGSNVDGAFASSGLGRLALTQAPNVPIYNPATSSGYNVENNAIGRGANAIAMQWSNPQVLIDLDRNTSENNRLFSNFAAEAKLLEGLTFKTSFTWDLRNTQNNRFWNPINGDGQATIADAYNNQTKADNWNWINTLQYQRSFDDHNLNLIVGSDAQKTRITNWGAIRQGLTDPFFDSFQGVYLTNLAGLDNGIDDIAFEAYLASASYNYAGKYFISGNFRRDGNSALSERNRWGNFGGASIGWGIHQEEFFKSSSLARFMSNFMVRASWGRTGNGNLTNYYGAYSLYGSTVYGAAAPSIFYDQAGNPDLKWETNQQTNVGVDLGFFNNRLSVEANWFNKNIDNLILEVPQAPSKGIPENIILTNVGSMYNRGWEFALNATPVSTNNFSWRANLNVSFIKNEVTALIDDNTPILGYTSGLELTSVTMVGYSAANIYGVRTTGVNPENGRRIFIDNQDRQVQYQHLGGANAWTLLDGTPVSASSVTGATRPLGNTMPTYFGGFNNTFTYKNWDLLLNFTFSGGNYIYNGTRAGLYDQRVWNNSVDVLDAWSPENTGSNIPRPIYSDNVSNGSAFLIEEHVEKGDFLRLQTATLGYRLPERLFGRSGISSARFYLQANNLFLLTGYTGVDPEISSNGNSNISSGIERNSIPQGRAFTLGVSVGF</sequence>
<reference evidence="13 14" key="2">
    <citation type="journal article" date="2015" name="PLoS ONE">
        <title>Whole-Genome Optical Mapping and Finished Genome Sequence of Sphingobacterium deserti sp. nov., a New Species Isolated from the Western Desert of China.</title>
        <authorList>
            <person name="Teng C."/>
            <person name="Zhou Z."/>
            <person name="Molnar I."/>
            <person name="Li X."/>
            <person name="Tang R."/>
            <person name="Chen M."/>
            <person name="Wang L."/>
            <person name="Su S."/>
            <person name="Zhang W."/>
            <person name="Lin M."/>
        </authorList>
    </citation>
    <scope>NUCLEOTIDE SEQUENCE [LARGE SCALE GENOMIC DNA]</scope>
    <source>
        <strain evidence="14">ACCC05744</strain>
    </source>
</reference>
<dbReference type="InterPro" id="IPR039426">
    <property type="entry name" value="TonB-dep_rcpt-like"/>
</dbReference>
<evidence type="ECO:0000259" key="11">
    <source>
        <dbReference type="Pfam" id="PF00593"/>
    </source>
</evidence>
<organism evidence="13 14">
    <name type="scientific">Sphingobacterium deserti</name>
    <dbReference type="NCBI Taxonomy" id="1229276"/>
    <lineage>
        <taxon>Bacteria</taxon>
        <taxon>Pseudomonadati</taxon>
        <taxon>Bacteroidota</taxon>
        <taxon>Sphingobacteriia</taxon>
        <taxon>Sphingobacteriales</taxon>
        <taxon>Sphingobacteriaceae</taxon>
        <taxon>Sphingobacterium</taxon>
    </lineage>
</organism>
<evidence type="ECO:0000313" key="14">
    <source>
        <dbReference type="Proteomes" id="UP000031802"/>
    </source>
</evidence>
<feature type="chain" id="PRO_5002142083" evidence="10">
    <location>
        <begin position="22"/>
        <end position="1051"/>
    </location>
</feature>
<dbReference type="PATRIC" id="fig|1229276.3.peg.2204"/>
<dbReference type="EMBL" id="JJMU01000031">
    <property type="protein sequence ID" value="KGE14122.1"/>
    <property type="molecule type" value="Genomic_DNA"/>
</dbReference>
<dbReference type="Pfam" id="PF07715">
    <property type="entry name" value="Plug"/>
    <property type="match status" value="1"/>
</dbReference>
<dbReference type="Pfam" id="PF00593">
    <property type="entry name" value="TonB_dep_Rec_b-barrel"/>
    <property type="match status" value="1"/>
</dbReference>
<dbReference type="Gene3D" id="2.60.40.1120">
    <property type="entry name" value="Carboxypeptidase-like, regulatory domain"/>
    <property type="match status" value="1"/>
</dbReference>
<dbReference type="InterPro" id="IPR036942">
    <property type="entry name" value="Beta-barrel_TonB_sf"/>
</dbReference>
<dbReference type="Gene3D" id="2.40.170.20">
    <property type="entry name" value="TonB-dependent receptor, beta-barrel domain"/>
    <property type="match status" value="1"/>
</dbReference>
<dbReference type="GO" id="GO:0009279">
    <property type="term" value="C:cell outer membrane"/>
    <property type="evidence" value="ECO:0007669"/>
    <property type="project" value="UniProtKB-SubCell"/>
</dbReference>
<keyword evidence="5 9" id="KW-0798">TonB box</keyword>
<feature type="domain" description="TonB-dependent receptor-like beta-barrel" evidence="11">
    <location>
        <begin position="426"/>
        <end position="1006"/>
    </location>
</feature>
<accession>A0A0B8T0J6</accession>
<proteinExistence type="inferred from homology"/>
<evidence type="ECO:0000256" key="8">
    <source>
        <dbReference type="PROSITE-ProRule" id="PRU01360"/>
    </source>
</evidence>
<dbReference type="NCBIfam" id="TIGR04056">
    <property type="entry name" value="OMP_RagA_SusC"/>
    <property type="match status" value="1"/>
</dbReference>
<keyword evidence="6 8" id="KW-0472">Membrane</keyword>
<dbReference type="eggNOG" id="COG4771">
    <property type="taxonomic scope" value="Bacteria"/>
</dbReference>